<feature type="region of interest" description="Disordered" evidence="1">
    <location>
        <begin position="140"/>
        <end position="166"/>
    </location>
</feature>
<proteinExistence type="predicted"/>
<organism evidence="2 3">
    <name type="scientific">Aspergillus candidus</name>
    <dbReference type="NCBI Taxonomy" id="41067"/>
    <lineage>
        <taxon>Eukaryota</taxon>
        <taxon>Fungi</taxon>
        <taxon>Dikarya</taxon>
        <taxon>Ascomycota</taxon>
        <taxon>Pezizomycotina</taxon>
        <taxon>Eurotiomycetes</taxon>
        <taxon>Eurotiomycetidae</taxon>
        <taxon>Eurotiales</taxon>
        <taxon>Aspergillaceae</taxon>
        <taxon>Aspergillus</taxon>
        <taxon>Aspergillus subgen. Circumdati</taxon>
    </lineage>
</organism>
<dbReference type="EMBL" id="KZ559121">
    <property type="protein sequence ID" value="PLB41393.1"/>
    <property type="molecule type" value="Genomic_DNA"/>
</dbReference>
<sequence>MVPSGRLQWGTTSGQRHRVQLQARARSVPLEHTSDVRTVVATVHRHRSAVPEQERRPEEVAVDENALRACGDASFAELDGSMLDGSSPGGAGGDVSALNLDIGVVMNEGDHIRNHLQLLNLAVPAVGRVAQGRGRVPALAGGSGAGVPRGDGGGRRNREVGVEGLW</sequence>
<dbReference type="RefSeq" id="XP_024675405.1">
    <property type="nucleotide sequence ID" value="XM_024811357.1"/>
</dbReference>
<feature type="compositionally biased region" description="Gly residues" evidence="1">
    <location>
        <begin position="141"/>
        <end position="151"/>
    </location>
</feature>
<evidence type="ECO:0000313" key="3">
    <source>
        <dbReference type="Proteomes" id="UP000234585"/>
    </source>
</evidence>
<name>A0A2I2FLA4_ASPCN</name>
<dbReference type="AlphaFoldDB" id="A0A2I2FLA4"/>
<protein>
    <submittedName>
        <fullName evidence="2">Uncharacterized protein</fullName>
    </submittedName>
</protein>
<keyword evidence="3" id="KW-1185">Reference proteome</keyword>
<evidence type="ECO:0000313" key="2">
    <source>
        <dbReference type="EMBL" id="PLB41393.1"/>
    </source>
</evidence>
<evidence type="ECO:0000256" key="1">
    <source>
        <dbReference type="SAM" id="MobiDB-lite"/>
    </source>
</evidence>
<feature type="compositionally biased region" description="Basic and acidic residues" evidence="1">
    <location>
        <begin position="152"/>
        <end position="166"/>
    </location>
</feature>
<reference evidence="2 3" key="1">
    <citation type="submission" date="2017-12" db="EMBL/GenBank/DDBJ databases">
        <authorList>
            <consortium name="DOE Joint Genome Institute"/>
            <person name="Haridas S."/>
            <person name="Kjaerbolling I."/>
            <person name="Vesth T.C."/>
            <person name="Frisvad J.C."/>
            <person name="Nybo J.L."/>
            <person name="Theobald S."/>
            <person name="Kuo A."/>
            <person name="Bowyer P."/>
            <person name="Matsuda Y."/>
            <person name="Mondo S."/>
            <person name="Lyhne E.K."/>
            <person name="Kogle M.E."/>
            <person name="Clum A."/>
            <person name="Lipzen A."/>
            <person name="Salamov A."/>
            <person name="Ngan C.Y."/>
            <person name="Daum C."/>
            <person name="Chiniquy J."/>
            <person name="Barry K."/>
            <person name="LaButti K."/>
            <person name="Simmons B.A."/>
            <person name="Magnuson J.K."/>
            <person name="Mortensen U.H."/>
            <person name="Larsen T.O."/>
            <person name="Grigoriev I.V."/>
            <person name="Baker S.E."/>
            <person name="Andersen M.R."/>
            <person name="Nordberg H.P."/>
            <person name="Cantor M.N."/>
            <person name="Hua S.X."/>
        </authorList>
    </citation>
    <scope>NUCLEOTIDE SEQUENCE [LARGE SCALE GENOMIC DNA]</scope>
    <source>
        <strain evidence="2 3">CBS 102.13</strain>
    </source>
</reference>
<gene>
    <name evidence="2" type="ORF">BDW47DRAFT_100055</name>
</gene>
<accession>A0A2I2FLA4</accession>
<dbReference type="Proteomes" id="UP000234585">
    <property type="component" value="Unassembled WGS sequence"/>
</dbReference>
<dbReference type="GeneID" id="36518517"/>